<keyword evidence="4" id="KW-1185">Reference proteome</keyword>
<dbReference type="InterPro" id="IPR050312">
    <property type="entry name" value="IolE/XylAMocC-like"/>
</dbReference>
<proteinExistence type="predicted"/>
<gene>
    <name evidence="3" type="ORF">SA2016_0413</name>
</gene>
<dbReference type="Proteomes" id="UP000070134">
    <property type="component" value="Chromosome"/>
</dbReference>
<dbReference type="Gene3D" id="3.20.20.150">
    <property type="entry name" value="Divalent-metal-dependent TIM barrel enzymes"/>
    <property type="match status" value="1"/>
</dbReference>
<dbReference type="RefSeq" id="WP_229710687.1">
    <property type="nucleotide sequence ID" value="NZ_BJMO01000082.1"/>
</dbReference>
<protein>
    <submittedName>
        <fullName evidence="3">Sugar phosphate isomerase/epimerase</fullName>
    </submittedName>
</protein>
<evidence type="ECO:0000313" key="4">
    <source>
        <dbReference type="Proteomes" id="UP000070134"/>
    </source>
</evidence>
<evidence type="ECO:0000259" key="2">
    <source>
        <dbReference type="Pfam" id="PF01261"/>
    </source>
</evidence>
<sequence>MATIGVQAMMLKESFADIGPFETLRKVAEIGYRAVEVSQIPMDEANVRELERSRGELGIEFAALSAQLDGEPGATPYALAVDVERAASHCARLGTDMLRIGMLPMSELRSEDRVVDYARRVEKAALALADHGITLYYHNHHVDFAKMGGRYVMDILAEEAPSMGLEVDVHWVQRGGLDPVRTLAKYAGRTAMVHLKDYRIGALPEEGIAAYESGDSASFQGYFKDVVQFAEVGEGNLDFAAIVPAAIDAGARYLLVEQDLLYGRTVFEALTTSHDNLVALGFGDLF</sequence>
<dbReference type="PANTHER" id="PTHR12110">
    <property type="entry name" value="HYDROXYPYRUVATE ISOMERASE"/>
    <property type="match status" value="1"/>
</dbReference>
<reference evidence="3 4" key="1">
    <citation type="submission" date="2016-02" db="EMBL/GenBank/DDBJ databases">
        <title>Complete genome of Sinomonas atrocyanea KCTC 3377.</title>
        <authorList>
            <person name="Kim K.M."/>
        </authorList>
    </citation>
    <scope>NUCLEOTIDE SEQUENCE [LARGE SCALE GENOMIC DNA]</scope>
    <source>
        <strain evidence="3 4">KCTC 3377</strain>
    </source>
</reference>
<dbReference type="Pfam" id="PF01261">
    <property type="entry name" value="AP_endonuc_2"/>
    <property type="match status" value="1"/>
</dbReference>
<dbReference type="SUPFAM" id="SSF51658">
    <property type="entry name" value="Xylose isomerase-like"/>
    <property type="match status" value="1"/>
</dbReference>
<organism evidence="3 4">
    <name type="scientific">Sinomonas atrocyanea</name>
    <dbReference type="NCBI Taxonomy" id="37927"/>
    <lineage>
        <taxon>Bacteria</taxon>
        <taxon>Bacillati</taxon>
        <taxon>Actinomycetota</taxon>
        <taxon>Actinomycetes</taxon>
        <taxon>Micrococcales</taxon>
        <taxon>Micrococcaceae</taxon>
        <taxon>Sinomonas</taxon>
    </lineage>
</organism>
<keyword evidence="1" id="KW-0119">Carbohydrate metabolism</keyword>
<evidence type="ECO:0000256" key="1">
    <source>
        <dbReference type="ARBA" id="ARBA00023277"/>
    </source>
</evidence>
<dbReference type="InterPro" id="IPR036237">
    <property type="entry name" value="Xyl_isomerase-like_sf"/>
</dbReference>
<name>A0A126ZVD6_9MICC</name>
<dbReference type="PANTHER" id="PTHR12110:SF41">
    <property type="entry name" value="INOSOSE DEHYDRATASE"/>
    <property type="match status" value="1"/>
</dbReference>
<dbReference type="EMBL" id="CP014518">
    <property type="protein sequence ID" value="AMM31110.1"/>
    <property type="molecule type" value="Genomic_DNA"/>
</dbReference>
<feature type="domain" description="Xylose isomerase-like TIM barrel" evidence="2">
    <location>
        <begin position="24"/>
        <end position="257"/>
    </location>
</feature>
<dbReference type="GO" id="GO:0016853">
    <property type="term" value="F:isomerase activity"/>
    <property type="evidence" value="ECO:0007669"/>
    <property type="project" value="UniProtKB-KW"/>
</dbReference>
<dbReference type="PATRIC" id="fig|37927.3.peg.425"/>
<dbReference type="STRING" id="37927.SA2016_0413"/>
<dbReference type="AlphaFoldDB" id="A0A126ZVD6"/>
<evidence type="ECO:0000313" key="3">
    <source>
        <dbReference type="EMBL" id="AMM31110.1"/>
    </source>
</evidence>
<accession>A0A126ZVD6</accession>
<keyword evidence="3" id="KW-0413">Isomerase</keyword>
<dbReference type="InterPro" id="IPR013022">
    <property type="entry name" value="Xyl_isomerase-like_TIM-brl"/>
</dbReference>
<dbReference type="KEGG" id="satk:SA2016_0413"/>